<protein>
    <recommendedName>
        <fullName evidence="3">ubiquitinyl hydrolase 1</fullName>
        <ecNumber evidence="3">3.4.19.12</ecNumber>
    </recommendedName>
</protein>
<comment type="similarity">
    <text evidence="2">Belongs to the peptidase C19 family.</text>
</comment>
<dbReference type="Proteomes" id="UP000218811">
    <property type="component" value="Unassembled WGS sequence"/>
</dbReference>
<accession>A0A2H3JDR4</accession>
<dbReference type="InterPro" id="IPR001394">
    <property type="entry name" value="Peptidase_C19_UCH"/>
</dbReference>
<evidence type="ECO:0000256" key="5">
    <source>
        <dbReference type="ARBA" id="ARBA00022786"/>
    </source>
</evidence>
<gene>
    <name evidence="9" type="ORF">WOLCODRAFT_80416</name>
</gene>
<evidence type="ECO:0000256" key="3">
    <source>
        <dbReference type="ARBA" id="ARBA00012759"/>
    </source>
</evidence>
<keyword evidence="7" id="KW-0788">Thiol protease</keyword>
<keyword evidence="10" id="KW-1185">Reference proteome</keyword>
<dbReference type="GO" id="GO:0004843">
    <property type="term" value="F:cysteine-type deubiquitinase activity"/>
    <property type="evidence" value="ECO:0007669"/>
    <property type="project" value="UniProtKB-EC"/>
</dbReference>
<dbReference type="EMBL" id="KB467854">
    <property type="protein sequence ID" value="PCH35818.1"/>
    <property type="molecule type" value="Genomic_DNA"/>
</dbReference>
<reference evidence="9 10" key="1">
    <citation type="journal article" date="2012" name="Science">
        <title>The Paleozoic origin of enzymatic lignin decomposition reconstructed from 31 fungal genomes.</title>
        <authorList>
            <person name="Floudas D."/>
            <person name="Binder M."/>
            <person name="Riley R."/>
            <person name="Barry K."/>
            <person name="Blanchette R.A."/>
            <person name="Henrissat B."/>
            <person name="Martinez A.T."/>
            <person name="Otillar R."/>
            <person name="Spatafora J.W."/>
            <person name="Yadav J.S."/>
            <person name="Aerts A."/>
            <person name="Benoit I."/>
            <person name="Boyd A."/>
            <person name="Carlson A."/>
            <person name="Copeland A."/>
            <person name="Coutinho P.M."/>
            <person name="de Vries R.P."/>
            <person name="Ferreira P."/>
            <person name="Findley K."/>
            <person name="Foster B."/>
            <person name="Gaskell J."/>
            <person name="Glotzer D."/>
            <person name="Gorecki P."/>
            <person name="Heitman J."/>
            <person name="Hesse C."/>
            <person name="Hori C."/>
            <person name="Igarashi K."/>
            <person name="Jurgens J.A."/>
            <person name="Kallen N."/>
            <person name="Kersten P."/>
            <person name="Kohler A."/>
            <person name="Kuees U."/>
            <person name="Kumar T.K.A."/>
            <person name="Kuo A."/>
            <person name="LaButti K."/>
            <person name="Larrondo L.F."/>
            <person name="Lindquist E."/>
            <person name="Ling A."/>
            <person name="Lombard V."/>
            <person name="Lucas S."/>
            <person name="Lundell T."/>
            <person name="Martin R."/>
            <person name="McLaughlin D.J."/>
            <person name="Morgenstern I."/>
            <person name="Morin E."/>
            <person name="Murat C."/>
            <person name="Nagy L.G."/>
            <person name="Nolan M."/>
            <person name="Ohm R.A."/>
            <person name="Patyshakuliyeva A."/>
            <person name="Rokas A."/>
            <person name="Ruiz-Duenas F.J."/>
            <person name="Sabat G."/>
            <person name="Salamov A."/>
            <person name="Samejima M."/>
            <person name="Schmutz J."/>
            <person name="Slot J.C."/>
            <person name="St John F."/>
            <person name="Stenlid J."/>
            <person name="Sun H."/>
            <person name="Sun S."/>
            <person name="Syed K."/>
            <person name="Tsang A."/>
            <person name="Wiebenga A."/>
            <person name="Young D."/>
            <person name="Pisabarro A."/>
            <person name="Eastwood D.C."/>
            <person name="Martin F."/>
            <person name="Cullen D."/>
            <person name="Grigoriev I.V."/>
            <person name="Hibbett D.S."/>
        </authorList>
    </citation>
    <scope>NUCLEOTIDE SEQUENCE [LARGE SCALE GENOMIC DNA]</scope>
    <source>
        <strain evidence="9 10">MD-104</strain>
    </source>
</reference>
<dbReference type="EC" id="3.4.19.12" evidence="3"/>
<organism evidence="9 10">
    <name type="scientific">Wolfiporia cocos (strain MD-104)</name>
    <name type="common">Brown rot fungus</name>
    <dbReference type="NCBI Taxonomy" id="742152"/>
    <lineage>
        <taxon>Eukaryota</taxon>
        <taxon>Fungi</taxon>
        <taxon>Dikarya</taxon>
        <taxon>Basidiomycota</taxon>
        <taxon>Agaricomycotina</taxon>
        <taxon>Agaricomycetes</taxon>
        <taxon>Polyporales</taxon>
        <taxon>Phaeolaceae</taxon>
        <taxon>Wolfiporia</taxon>
    </lineage>
</organism>
<dbReference type="Gene3D" id="3.90.70.10">
    <property type="entry name" value="Cysteine proteinases"/>
    <property type="match status" value="1"/>
</dbReference>
<dbReference type="PANTHER" id="PTHR21646">
    <property type="entry name" value="UBIQUITIN CARBOXYL-TERMINAL HYDROLASE"/>
    <property type="match status" value="1"/>
</dbReference>
<feature type="domain" description="USP" evidence="8">
    <location>
        <begin position="19"/>
        <end position="391"/>
    </location>
</feature>
<dbReference type="PROSITE" id="PS50235">
    <property type="entry name" value="USP_3"/>
    <property type="match status" value="1"/>
</dbReference>
<dbReference type="STRING" id="742152.A0A2H3JDR4"/>
<dbReference type="InterPro" id="IPR050185">
    <property type="entry name" value="Ub_carboxyl-term_hydrolase"/>
</dbReference>
<keyword evidence="6" id="KW-0378">Hydrolase</keyword>
<dbReference type="InterPro" id="IPR038765">
    <property type="entry name" value="Papain-like_cys_pep_sf"/>
</dbReference>
<sequence length="391" mass="44695">MIQSDYPVTYWADIQIRTAGMKNLENMCYMNSTIQCLSATVPFARFFTDGRWKTAVNVMNPMGTKGNLAQAVAYILRDMWQGELQCLSPVTFRRSLCQYAPRFSGTEQHDSQEFLNFLLDGLHEDLNRVLDKTQVESTPEREAELERLPTQIASEQEWQIWRMRNDSLVVDLFHCQCRNRLECLTCHKTSTTYNTFVYLTLPITSSRGLSKISLYHCLDVFVKEEVMEKSDTWNCPRCKMLCKATKNLSLSRLPLVLMIHLKWFSSKGHFTDKIESFVDYPLKGLELASYMLPPLLPGVHARGHKPAHPLRSLLPFPRYLSLAVFHPHPAAPAPSARPARFVLRALAVSTFLQSSESENGMGAPGRKRALRLRDETQSAFDTFAVCKYHSS</sequence>
<evidence type="ECO:0000256" key="7">
    <source>
        <dbReference type="ARBA" id="ARBA00022807"/>
    </source>
</evidence>
<evidence type="ECO:0000256" key="4">
    <source>
        <dbReference type="ARBA" id="ARBA00022670"/>
    </source>
</evidence>
<evidence type="ECO:0000256" key="1">
    <source>
        <dbReference type="ARBA" id="ARBA00000707"/>
    </source>
</evidence>
<dbReference type="CDD" id="cd02674">
    <property type="entry name" value="Peptidase_C19R"/>
    <property type="match status" value="1"/>
</dbReference>
<evidence type="ECO:0000256" key="2">
    <source>
        <dbReference type="ARBA" id="ARBA00009085"/>
    </source>
</evidence>
<keyword evidence="5" id="KW-0833">Ubl conjugation pathway</keyword>
<evidence type="ECO:0000313" key="10">
    <source>
        <dbReference type="Proteomes" id="UP000218811"/>
    </source>
</evidence>
<dbReference type="OMA" id="CHESSAT"/>
<evidence type="ECO:0000313" key="9">
    <source>
        <dbReference type="EMBL" id="PCH35818.1"/>
    </source>
</evidence>
<dbReference type="GO" id="GO:0016579">
    <property type="term" value="P:protein deubiquitination"/>
    <property type="evidence" value="ECO:0007669"/>
    <property type="project" value="InterPro"/>
</dbReference>
<evidence type="ECO:0000259" key="8">
    <source>
        <dbReference type="PROSITE" id="PS50235"/>
    </source>
</evidence>
<dbReference type="AlphaFoldDB" id="A0A2H3JDR4"/>
<dbReference type="InterPro" id="IPR028889">
    <property type="entry name" value="USP"/>
</dbReference>
<keyword evidence="4" id="KW-0645">Protease</keyword>
<proteinExistence type="inferred from homology"/>
<evidence type="ECO:0000256" key="6">
    <source>
        <dbReference type="ARBA" id="ARBA00022801"/>
    </source>
</evidence>
<comment type="catalytic activity">
    <reaction evidence="1">
        <text>Thiol-dependent hydrolysis of ester, thioester, amide, peptide and isopeptide bonds formed by the C-terminal Gly of ubiquitin (a 76-residue protein attached to proteins as an intracellular targeting signal).</text>
        <dbReference type="EC" id="3.4.19.12"/>
    </reaction>
</comment>
<dbReference type="GO" id="GO:0006508">
    <property type="term" value="P:proteolysis"/>
    <property type="evidence" value="ECO:0007669"/>
    <property type="project" value="UniProtKB-KW"/>
</dbReference>
<dbReference type="Pfam" id="PF00443">
    <property type="entry name" value="UCH"/>
    <property type="match status" value="1"/>
</dbReference>
<name>A0A2H3JDR4_WOLCO</name>
<dbReference type="PANTHER" id="PTHR21646:SF95">
    <property type="entry name" value="UBIQUITIN CARBOXYL-TERMINAL HYDROLASE 4-RELATED"/>
    <property type="match status" value="1"/>
</dbReference>
<dbReference type="OrthoDB" id="292964at2759"/>
<dbReference type="SUPFAM" id="SSF54001">
    <property type="entry name" value="Cysteine proteinases"/>
    <property type="match status" value="1"/>
</dbReference>